<dbReference type="EMBL" id="LR796917">
    <property type="protein sequence ID" value="CAB4174012.1"/>
    <property type="molecule type" value="Genomic_DNA"/>
</dbReference>
<accession>A0A6J5MYA1</accession>
<dbReference type="EMBL" id="LR796461">
    <property type="protein sequence ID" value="CAB4146182.1"/>
    <property type="molecule type" value="Genomic_DNA"/>
</dbReference>
<name>A0A6J5MYA1_9CAUD</name>
<sequence length="29" mass="3411">MEVQKLRLRTLYHKGLKNLDYEKGGALHV</sequence>
<organism evidence="3">
    <name type="scientific">uncultured Caudovirales phage</name>
    <dbReference type="NCBI Taxonomy" id="2100421"/>
    <lineage>
        <taxon>Viruses</taxon>
        <taxon>Duplodnaviria</taxon>
        <taxon>Heunggongvirae</taxon>
        <taxon>Uroviricota</taxon>
        <taxon>Caudoviricetes</taxon>
        <taxon>Peduoviridae</taxon>
        <taxon>Maltschvirus</taxon>
        <taxon>Maltschvirus maltsch</taxon>
    </lineage>
</organism>
<dbReference type="EMBL" id="LR796709">
    <property type="protein sequence ID" value="CAB4161420.1"/>
    <property type="molecule type" value="Genomic_DNA"/>
</dbReference>
<dbReference type="EMBL" id="LR798423">
    <property type="protein sequence ID" value="CAB5230709.1"/>
    <property type="molecule type" value="Genomic_DNA"/>
</dbReference>
<evidence type="ECO:0000313" key="8">
    <source>
        <dbReference type="EMBL" id="CAB4191959.1"/>
    </source>
</evidence>
<evidence type="ECO:0000313" key="4">
    <source>
        <dbReference type="EMBL" id="CAB4161420.1"/>
    </source>
</evidence>
<evidence type="ECO:0000313" key="5">
    <source>
        <dbReference type="EMBL" id="CAB4174012.1"/>
    </source>
</evidence>
<evidence type="ECO:0000313" key="2">
    <source>
        <dbReference type="EMBL" id="CAB4146182.1"/>
    </source>
</evidence>
<evidence type="ECO:0000313" key="6">
    <source>
        <dbReference type="EMBL" id="CAB4178846.1"/>
    </source>
</evidence>
<dbReference type="EMBL" id="LR796980">
    <property type="protein sequence ID" value="CAB4178846.1"/>
    <property type="molecule type" value="Genomic_DNA"/>
</dbReference>
<gene>
    <name evidence="6" type="ORF">UFOVP1031_5</name>
    <name evidence="7" type="ORF">UFOVP1172_130</name>
    <name evidence="8" type="ORF">UFOVP1240_35</name>
    <name evidence="9" type="ORF">UFOVP1486_92</name>
    <name evidence="11" type="ORF">UFOVP1578_77</name>
    <name evidence="10" type="ORF">UFOVP1630_69</name>
    <name evidence="1" type="ORF">UFOVP288_52</name>
    <name evidence="2" type="ORF">UFOVP483_144</name>
    <name evidence="3" type="ORF">UFOVP573_63</name>
    <name evidence="4" type="ORF">UFOVP769_52</name>
    <name evidence="5" type="ORF">UFOVP962_20</name>
</gene>
<dbReference type="EMBL" id="LR797130">
    <property type="protein sequence ID" value="CAB4188840.1"/>
    <property type="molecule type" value="Genomic_DNA"/>
</dbReference>
<dbReference type="EMBL" id="LR797434">
    <property type="protein sequence ID" value="CAB4216175.1"/>
    <property type="molecule type" value="Genomic_DNA"/>
</dbReference>
<protein>
    <submittedName>
        <fullName evidence="3">Uncharacterized protein</fullName>
    </submittedName>
</protein>
<evidence type="ECO:0000313" key="7">
    <source>
        <dbReference type="EMBL" id="CAB4188840.1"/>
    </source>
</evidence>
<evidence type="ECO:0000313" key="3">
    <source>
        <dbReference type="EMBL" id="CAB4150921.1"/>
    </source>
</evidence>
<evidence type="ECO:0000313" key="9">
    <source>
        <dbReference type="EMBL" id="CAB4216175.1"/>
    </source>
</evidence>
<dbReference type="EMBL" id="LR797180">
    <property type="protein sequence ID" value="CAB4191959.1"/>
    <property type="molecule type" value="Genomic_DNA"/>
</dbReference>
<reference evidence="3" key="1">
    <citation type="submission" date="2020-04" db="EMBL/GenBank/DDBJ databases">
        <authorList>
            <person name="Chiriac C."/>
            <person name="Salcher M."/>
            <person name="Ghai R."/>
            <person name="Kavagutti S V."/>
        </authorList>
    </citation>
    <scope>NUCLEOTIDE SEQUENCE</scope>
</reference>
<proteinExistence type="predicted"/>
<dbReference type="EMBL" id="LR796548">
    <property type="protein sequence ID" value="CAB4150921.1"/>
    <property type="molecule type" value="Genomic_DNA"/>
</dbReference>
<evidence type="ECO:0000313" key="11">
    <source>
        <dbReference type="EMBL" id="CAB5230709.1"/>
    </source>
</evidence>
<dbReference type="EMBL" id="LR796305">
    <property type="protein sequence ID" value="CAB4135650.1"/>
    <property type="molecule type" value="Genomic_DNA"/>
</dbReference>
<evidence type="ECO:0000313" key="1">
    <source>
        <dbReference type="EMBL" id="CAB4135650.1"/>
    </source>
</evidence>
<dbReference type="EMBL" id="LR797492">
    <property type="protein sequence ID" value="CAB4220088.1"/>
    <property type="molecule type" value="Genomic_DNA"/>
</dbReference>
<evidence type="ECO:0000313" key="10">
    <source>
        <dbReference type="EMBL" id="CAB4220088.1"/>
    </source>
</evidence>